<dbReference type="PANTHER" id="PTHR48182:SF3">
    <property type="entry name" value="DUF676 DOMAIN-CONTAINING PROTEIN"/>
    <property type="match status" value="1"/>
</dbReference>
<dbReference type="GeneID" id="19147881"/>
<dbReference type="RefSeq" id="XP_007710134.1">
    <property type="nucleotide sequence ID" value="XM_007711944.1"/>
</dbReference>
<sequence length="213" mass="24512">MSMLQVVLDLAIDQLFTCKDEGLKVLREAPKEVQNIDIVVIHGLGAYPDERWCKNVGTAEEPQWRNWLIEDDMLPAVAPNARIMRYGYASLWFGHIEMRHGMALMAGRFLRVLKQQRKRAPFRPLVFVTYGFGGLIVLEALLEAEQHPEKWPGIFSSNTGLVLFGTPFRGAQRMKQMEILEAVWFEYHGYQIPQHLFKKEAGPDKQDSTRLVL</sequence>
<dbReference type="EMBL" id="KI964573">
    <property type="protein sequence ID" value="EUC35598.1"/>
    <property type="molecule type" value="Genomic_DNA"/>
</dbReference>
<dbReference type="PANTHER" id="PTHR48182">
    <property type="entry name" value="PROTEIN SERAC1"/>
    <property type="match status" value="1"/>
</dbReference>
<name>W6YD80_COCC2</name>
<dbReference type="Proteomes" id="UP000053841">
    <property type="component" value="Unassembled WGS sequence"/>
</dbReference>
<evidence type="ECO:0000313" key="1">
    <source>
        <dbReference type="EMBL" id="EUC35598.1"/>
    </source>
</evidence>
<dbReference type="Gene3D" id="3.40.50.1820">
    <property type="entry name" value="alpha/beta hydrolase"/>
    <property type="match status" value="1"/>
</dbReference>
<evidence type="ECO:0000313" key="2">
    <source>
        <dbReference type="Proteomes" id="UP000053841"/>
    </source>
</evidence>
<evidence type="ECO:0008006" key="3">
    <source>
        <dbReference type="Google" id="ProtNLM"/>
    </source>
</evidence>
<reference evidence="1 2" key="1">
    <citation type="journal article" date="2013" name="PLoS Genet.">
        <title>Comparative genome structure, secondary metabolite, and effector coding capacity across Cochliobolus pathogens.</title>
        <authorList>
            <person name="Condon B.J."/>
            <person name="Leng Y."/>
            <person name="Wu D."/>
            <person name="Bushley K.E."/>
            <person name="Ohm R.A."/>
            <person name="Otillar R."/>
            <person name="Martin J."/>
            <person name="Schackwitz W."/>
            <person name="Grimwood J."/>
            <person name="MohdZainudin N."/>
            <person name="Xue C."/>
            <person name="Wang R."/>
            <person name="Manning V.A."/>
            <person name="Dhillon B."/>
            <person name="Tu Z.J."/>
            <person name="Steffenson B.J."/>
            <person name="Salamov A."/>
            <person name="Sun H."/>
            <person name="Lowry S."/>
            <person name="LaButti K."/>
            <person name="Han J."/>
            <person name="Copeland A."/>
            <person name="Lindquist E."/>
            <person name="Barry K."/>
            <person name="Schmutz J."/>
            <person name="Baker S.E."/>
            <person name="Ciuffetti L.M."/>
            <person name="Grigoriev I.V."/>
            <person name="Zhong S."/>
            <person name="Turgeon B.G."/>
        </authorList>
    </citation>
    <scope>NUCLEOTIDE SEQUENCE [LARGE SCALE GENOMIC DNA]</scope>
    <source>
        <strain evidence="1 2">26-R-13</strain>
    </source>
</reference>
<dbReference type="AlphaFoldDB" id="W6YD80"/>
<dbReference type="OrthoDB" id="1658288at2759"/>
<protein>
    <recommendedName>
        <fullName evidence="3">DUF676 domain-containing protein</fullName>
    </recommendedName>
</protein>
<organism evidence="1 2">
    <name type="scientific">Cochliobolus carbonum (strain 26-R-13)</name>
    <name type="common">Maize leaf spot fungus</name>
    <name type="synonym">Bipolaris zeicola</name>
    <dbReference type="NCBI Taxonomy" id="930089"/>
    <lineage>
        <taxon>Eukaryota</taxon>
        <taxon>Fungi</taxon>
        <taxon>Dikarya</taxon>
        <taxon>Ascomycota</taxon>
        <taxon>Pezizomycotina</taxon>
        <taxon>Dothideomycetes</taxon>
        <taxon>Pleosporomycetidae</taxon>
        <taxon>Pleosporales</taxon>
        <taxon>Pleosporineae</taxon>
        <taxon>Pleosporaceae</taxon>
        <taxon>Bipolaris</taxon>
    </lineage>
</organism>
<dbReference type="InterPro" id="IPR052374">
    <property type="entry name" value="SERAC1"/>
</dbReference>
<proteinExistence type="predicted"/>
<dbReference type="InterPro" id="IPR029058">
    <property type="entry name" value="AB_hydrolase_fold"/>
</dbReference>
<gene>
    <name evidence="1" type="ORF">COCCADRAFT_34969</name>
</gene>
<dbReference type="SUPFAM" id="SSF53474">
    <property type="entry name" value="alpha/beta-Hydrolases"/>
    <property type="match status" value="1"/>
</dbReference>
<keyword evidence="2" id="KW-1185">Reference proteome</keyword>
<dbReference type="eggNOG" id="ENOG502SSYQ">
    <property type="taxonomic scope" value="Eukaryota"/>
</dbReference>
<accession>W6YD80</accession>
<dbReference type="KEGG" id="bze:COCCADRAFT_34969"/>
<dbReference type="HOGENOM" id="CLU_1220231_0_0_1"/>